<dbReference type="InterPro" id="IPR010982">
    <property type="entry name" value="Lambda_DNA-bd_dom_sf"/>
</dbReference>
<proteinExistence type="predicted"/>
<dbReference type="SUPFAM" id="SSF47413">
    <property type="entry name" value="lambda repressor-like DNA-binding domains"/>
    <property type="match status" value="1"/>
</dbReference>
<dbReference type="InterPro" id="IPR039418">
    <property type="entry name" value="LexA-like"/>
</dbReference>
<dbReference type="SUPFAM" id="SSF51306">
    <property type="entry name" value="LexA/Signal peptidase"/>
    <property type="match status" value="1"/>
</dbReference>
<dbReference type="InterPro" id="IPR001387">
    <property type="entry name" value="Cro/C1-type_HTH"/>
</dbReference>
<dbReference type="Proteomes" id="UP000286100">
    <property type="component" value="Unassembled WGS sequence"/>
</dbReference>
<feature type="region of interest" description="Disordered" evidence="1">
    <location>
        <begin position="232"/>
        <end position="266"/>
    </location>
</feature>
<dbReference type="Gene3D" id="2.10.109.10">
    <property type="entry name" value="Umud Fragment, subunit A"/>
    <property type="match status" value="1"/>
</dbReference>
<comment type="caution">
    <text evidence="3">The sequence shown here is derived from an EMBL/GenBank/DDBJ whole genome shotgun (WGS) entry which is preliminary data.</text>
</comment>
<sequence length="398" mass="42867">MVRRVTEHPPTPKLLDTAIIDRHRWTIFPNRIREWRRRSGFPKLLALSQHIPAIPYIRLSKIERGEVVARAEELVAIARALGVKPGQLLVDIDDPGFDIARWASEFQDPAAFDVAEDSFAVLLAAALRARRDADAGLSIAAIETVYGIPPVILSRLENAYKTLDRWNDATLIALCRIFGVHDIKALRAAVTDAHESGTLAPYLAQIANPELRIAKTRAKVAALRTELDAVAGKPSAVTEHQTAKGPPPRRTPEAAPHSTAAQQPSAVMAAIQASDTATVRLLPVFGTPLNDGLIARTATGATVEAPRIAGANAFGLRVCRPSLGPALPGRATVIVDPDRFPSAGGIAVIREEGGLRLLSITFDRDGRMMGHSLNPDREMVMDSLDPVNVATVIGAVFE</sequence>
<reference evidence="3 4" key="1">
    <citation type="submission" date="2018-09" db="EMBL/GenBank/DDBJ databases">
        <authorList>
            <person name="Zhu H."/>
        </authorList>
    </citation>
    <scope>NUCLEOTIDE SEQUENCE [LARGE SCALE GENOMIC DNA]</scope>
    <source>
        <strain evidence="3 4">K2R01-6</strain>
    </source>
</reference>
<dbReference type="CDD" id="cd00093">
    <property type="entry name" value="HTH_XRE"/>
    <property type="match status" value="1"/>
</dbReference>
<evidence type="ECO:0000256" key="1">
    <source>
        <dbReference type="SAM" id="MobiDB-lite"/>
    </source>
</evidence>
<organism evidence="3 4">
    <name type="scientific">Sphingomonas cavernae</name>
    <dbReference type="NCBI Taxonomy" id="2320861"/>
    <lineage>
        <taxon>Bacteria</taxon>
        <taxon>Pseudomonadati</taxon>
        <taxon>Pseudomonadota</taxon>
        <taxon>Alphaproteobacteria</taxon>
        <taxon>Sphingomonadales</taxon>
        <taxon>Sphingomonadaceae</taxon>
        <taxon>Sphingomonas</taxon>
    </lineage>
</organism>
<dbReference type="OrthoDB" id="7555776at2"/>
<dbReference type="GO" id="GO:0003677">
    <property type="term" value="F:DNA binding"/>
    <property type="evidence" value="ECO:0007669"/>
    <property type="project" value="InterPro"/>
</dbReference>
<evidence type="ECO:0000259" key="2">
    <source>
        <dbReference type="PROSITE" id="PS50943"/>
    </source>
</evidence>
<name>A0A418W851_9SPHN</name>
<dbReference type="CDD" id="cd06529">
    <property type="entry name" value="S24_LexA-like"/>
    <property type="match status" value="1"/>
</dbReference>
<evidence type="ECO:0000313" key="4">
    <source>
        <dbReference type="Proteomes" id="UP000286100"/>
    </source>
</evidence>
<dbReference type="Gene3D" id="1.10.260.40">
    <property type="entry name" value="lambda repressor-like DNA-binding domains"/>
    <property type="match status" value="1"/>
</dbReference>
<evidence type="ECO:0000313" key="3">
    <source>
        <dbReference type="EMBL" id="RJF86180.1"/>
    </source>
</evidence>
<dbReference type="InterPro" id="IPR036286">
    <property type="entry name" value="LexA/Signal_pep-like_sf"/>
</dbReference>
<dbReference type="EMBL" id="QYUM01000004">
    <property type="protein sequence ID" value="RJF86180.1"/>
    <property type="molecule type" value="Genomic_DNA"/>
</dbReference>
<protein>
    <submittedName>
        <fullName evidence="3">XRE family transcriptional regulator</fullName>
    </submittedName>
</protein>
<dbReference type="SMART" id="SM00530">
    <property type="entry name" value="HTH_XRE"/>
    <property type="match status" value="2"/>
</dbReference>
<dbReference type="AlphaFoldDB" id="A0A418W851"/>
<gene>
    <name evidence="3" type="ORF">D3876_17605</name>
</gene>
<keyword evidence="4" id="KW-1185">Reference proteome</keyword>
<dbReference type="PROSITE" id="PS50943">
    <property type="entry name" value="HTH_CROC1"/>
    <property type="match status" value="1"/>
</dbReference>
<feature type="domain" description="HTH cro/C1-type" evidence="2">
    <location>
        <begin position="59"/>
        <end position="88"/>
    </location>
</feature>
<accession>A0A418W851</accession>